<evidence type="ECO:0000256" key="1">
    <source>
        <dbReference type="SAM" id="MobiDB-lite"/>
    </source>
</evidence>
<feature type="transmembrane region" description="Helical" evidence="2">
    <location>
        <begin position="17"/>
        <end position="39"/>
    </location>
</feature>
<dbReference type="RefSeq" id="WP_377284217.1">
    <property type="nucleotide sequence ID" value="NZ_JBHRSI010000015.1"/>
</dbReference>
<dbReference type="NCBIfam" id="NF041516">
    <property type="entry name" value="PA2928_fam"/>
    <property type="match status" value="1"/>
</dbReference>
<comment type="caution">
    <text evidence="3">The sequence shown here is derived from an EMBL/GenBank/DDBJ whole genome shotgun (WGS) entry which is preliminary data.</text>
</comment>
<keyword evidence="4" id="KW-1185">Reference proteome</keyword>
<keyword evidence="2" id="KW-0472">Membrane</keyword>
<accession>A0ABW4N0Q7</accession>
<evidence type="ECO:0000256" key="2">
    <source>
        <dbReference type="SAM" id="Phobius"/>
    </source>
</evidence>
<dbReference type="Proteomes" id="UP001597237">
    <property type="component" value="Unassembled WGS sequence"/>
</dbReference>
<dbReference type="Gene3D" id="2.130.10.10">
    <property type="entry name" value="YVTN repeat-like/Quinoprotein amine dehydrogenase"/>
    <property type="match status" value="1"/>
</dbReference>
<dbReference type="SUPFAM" id="SSF50998">
    <property type="entry name" value="Quinoprotein alcohol dehydrogenase-like"/>
    <property type="match status" value="1"/>
</dbReference>
<keyword evidence="2" id="KW-1133">Transmembrane helix</keyword>
<proteinExistence type="predicted"/>
<organism evidence="3 4">
    <name type="scientific">Phenylobacterium terrae</name>
    <dbReference type="NCBI Taxonomy" id="2665495"/>
    <lineage>
        <taxon>Bacteria</taxon>
        <taxon>Pseudomonadati</taxon>
        <taxon>Pseudomonadota</taxon>
        <taxon>Alphaproteobacteria</taxon>
        <taxon>Caulobacterales</taxon>
        <taxon>Caulobacteraceae</taxon>
        <taxon>Phenylobacterium</taxon>
    </lineage>
</organism>
<keyword evidence="2" id="KW-0812">Transmembrane</keyword>
<dbReference type="InterPro" id="IPR015943">
    <property type="entry name" value="WD40/YVTN_repeat-like_dom_sf"/>
</dbReference>
<dbReference type="InterPro" id="IPR048161">
    <property type="entry name" value="PA2928-like"/>
</dbReference>
<dbReference type="EMBL" id="JBHUEY010000001">
    <property type="protein sequence ID" value="MFD1783069.1"/>
    <property type="molecule type" value="Genomic_DNA"/>
</dbReference>
<evidence type="ECO:0000313" key="4">
    <source>
        <dbReference type="Proteomes" id="UP001597237"/>
    </source>
</evidence>
<feature type="compositionally biased region" description="Basic and acidic residues" evidence="1">
    <location>
        <begin position="382"/>
        <end position="394"/>
    </location>
</feature>
<evidence type="ECO:0000313" key="3">
    <source>
        <dbReference type="EMBL" id="MFD1783069.1"/>
    </source>
</evidence>
<gene>
    <name evidence="3" type="ORF">ACFSC0_06660</name>
</gene>
<protein>
    <submittedName>
        <fullName evidence="3">PA2928 family protein</fullName>
    </submittedName>
</protein>
<feature type="region of interest" description="Disordered" evidence="1">
    <location>
        <begin position="374"/>
        <end position="394"/>
    </location>
</feature>
<name>A0ABW4N0Q7_9CAUL</name>
<reference evidence="4" key="1">
    <citation type="journal article" date="2019" name="Int. J. Syst. Evol. Microbiol.">
        <title>The Global Catalogue of Microorganisms (GCM) 10K type strain sequencing project: providing services to taxonomists for standard genome sequencing and annotation.</title>
        <authorList>
            <consortium name="The Broad Institute Genomics Platform"/>
            <consortium name="The Broad Institute Genome Sequencing Center for Infectious Disease"/>
            <person name="Wu L."/>
            <person name="Ma J."/>
        </authorList>
    </citation>
    <scope>NUCLEOTIDE SEQUENCE [LARGE SCALE GENOMIC DNA]</scope>
    <source>
        <strain evidence="4">DFY28</strain>
    </source>
</reference>
<dbReference type="InterPro" id="IPR011047">
    <property type="entry name" value="Quinoprotein_ADH-like_sf"/>
</dbReference>
<sequence length="422" mass="45872">MSYPIVSRSRPGALNRLILVLALIGALTVATVIVLAILIPREGDSVTPADVIGAPVRAQTAAGDRIFLLTSQWLTTRPYVGRRSANRPTYVDLLIDVWAFDATDGRLVWRRQLEADRSGLNMGRAVLGVDARAVWVLAGDGLVGLSPADGATVADVARLEAANPQLKGRIPREPDYYQFDQGGLWFTAADARRWRLAGPGLQARPEAEPAGPAEVFAPARWSGGVSTWMFHERGVRLGDRWLGVLSEREAAASAQAEELKFSSVQDEPLVRLWSAYLTQAPTHFGSRTVYARFEPLPQSPEFIQGGLLSDGKDNAPPILLTGPDSVLVLHRDRLGADGRWQVSRIAGPDGRRLWTAPLPMARFDAVMPGKTTLAIQGSQPEPDPRRGRSGETEDIDHLVVIDLASGRTIVQRLAASGDWPEK</sequence>